<dbReference type="GO" id="GO:0000271">
    <property type="term" value="P:polysaccharide biosynthetic process"/>
    <property type="evidence" value="ECO:0007669"/>
    <property type="project" value="TreeGrafter"/>
</dbReference>
<protein>
    <submittedName>
        <fullName evidence="6">DegT/DnrJ/EryC1/StrS family aminotransferase</fullName>
    </submittedName>
</protein>
<evidence type="ECO:0000256" key="2">
    <source>
        <dbReference type="ARBA" id="ARBA00037999"/>
    </source>
</evidence>
<sequence>MPPFDEYVSEIAPLWESRWLTNMGAEHRRLEAMLRERLGVPEVALFANGHLALECALEAMGLEGEVITTPFTFASTVHAIVRRGLEPVFADVKPDDYTIDPASVERLVGPSTCAIMPVHVYGNLCDVDAIRDIADRHGLKVIYDAAHAFGVERDGVSAAAFGDMSMFSFHAAKVFNTVEGGAVCFRDAALKPALDQVKNFGIVGPESVERVGGNAKMNEFCAAMGVCNLRHLDDEVAKRRVLAERYWENLRRVEGVGLCEPKEGIKSNYAYMPVVFEDSFGATRDEAFAALDRNGVSARKYFYPLVSDYVCYRERFDSTSTPVARDVAARVLTLPLYADLALEDVDRICAVIADCAVLK</sequence>
<dbReference type="PANTHER" id="PTHR30244:SF9">
    <property type="entry name" value="PROTEIN RV3402C"/>
    <property type="match status" value="1"/>
</dbReference>
<dbReference type="Gene3D" id="3.40.640.10">
    <property type="entry name" value="Type I PLP-dependent aspartate aminotransferase-like (Major domain)"/>
    <property type="match status" value="1"/>
</dbReference>
<dbReference type="InterPro" id="IPR015424">
    <property type="entry name" value="PyrdxlP-dep_Trfase"/>
</dbReference>
<feature type="active site" description="Proton acceptor" evidence="3">
    <location>
        <position position="173"/>
    </location>
</feature>
<name>A0A842JB56_9ACTN</name>
<evidence type="ECO:0000256" key="1">
    <source>
        <dbReference type="ARBA" id="ARBA00022898"/>
    </source>
</evidence>
<keyword evidence="1 4" id="KW-0663">Pyridoxal phosphate</keyword>
<dbReference type="CDD" id="cd00616">
    <property type="entry name" value="AHBA_syn"/>
    <property type="match status" value="1"/>
</dbReference>
<evidence type="ECO:0000256" key="5">
    <source>
        <dbReference type="RuleBase" id="RU004508"/>
    </source>
</evidence>
<comment type="caution">
    <text evidence="6">The sequence shown here is derived from an EMBL/GenBank/DDBJ whole genome shotgun (WGS) entry which is preliminary data.</text>
</comment>
<evidence type="ECO:0000313" key="6">
    <source>
        <dbReference type="EMBL" id="MBC2888704.1"/>
    </source>
</evidence>
<evidence type="ECO:0000256" key="4">
    <source>
        <dbReference type="PIRSR" id="PIRSR000390-2"/>
    </source>
</evidence>
<dbReference type="Proteomes" id="UP000587396">
    <property type="component" value="Unassembled WGS sequence"/>
</dbReference>
<organism evidence="6 7">
    <name type="scientific">Gordonibacter massiliensis</name>
    <name type="common">ex Traore et al. 2017</name>
    <dbReference type="NCBI Taxonomy" id="1841863"/>
    <lineage>
        <taxon>Bacteria</taxon>
        <taxon>Bacillati</taxon>
        <taxon>Actinomycetota</taxon>
        <taxon>Coriobacteriia</taxon>
        <taxon>Eggerthellales</taxon>
        <taxon>Eggerthellaceae</taxon>
        <taxon>Gordonibacter</taxon>
    </lineage>
</organism>
<feature type="modified residue" description="N6-(pyridoxal phosphate)lysine" evidence="4">
    <location>
        <position position="173"/>
    </location>
</feature>
<comment type="similarity">
    <text evidence="2 5">Belongs to the DegT/DnrJ/EryC1 family.</text>
</comment>
<dbReference type="InterPro" id="IPR015421">
    <property type="entry name" value="PyrdxlP-dep_Trfase_major"/>
</dbReference>
<reference evidence="6 7" key="1">
    <citation type="submission" date="2020-08" db="EMBL/GenBank/DDBJ databases">
        <authorList>
            <person name="Liu C."/>
            <person name="Sun Q."/>
        </authorList>
    </citation>
    <scope>NUCLEOTIDE SEQUENCE [LARGE SCALE GENOMIC DNA]</scope>
    <source>
        <strain evidence="6 7">N22</strain>
    </source>
</reference>
<accession>A0A842JB56</accession>
<dbReference type="EMBL" id="JACMSE010000002">
    <property type="protein sequence ID" value="MBC2888704.1"/>
    <property type="molecule type" value="Genomic_DNA"/>
</dbReference>
<dbReference type="PIRSF" id="PIRSF000390">
    <property type="entry name" value="PLP_StrS"/>
    <property type="match status" value="1"/>
</dbReference>
<evidence type="ECO:0000313" key="7">
    <source>
        <dbReference type="Proteomes" id="UP000587396"/>
    </source>
</evidence>
<keyword evidence="7" id="KW-1185">Reference proteome</keyword>
<dbReference type="SUPFAM" id="SSF53383">
    <property type="entry name" value="PLP-dependent transferases"/>
    <property type="match status" value="1"/>
</dbReference>
<dbReference type="AlphaFoldDB" id="A0A842JB56"/>
<dbReference type="Gene3D" id="3.90.1150.10">
    <property type="entry name" value="Aspartate Aminotransferase, domain 1"/>
    <property type="match status" value="1"/>
</dbReference>
<dbReference type="InterPro" id="IPR000653">
    <property type="entry name" value="DegT/StrS_aminotransferase"/>
</dbReference>
<keyword evidence="6" id="KW-0032">Aminotransferase</keyword>
<proteinExistence type="inferred from homology"/>
<keyword evidence="6" id="KW-0808">Transferase</keyword>
<dbReference type="Pfam" id="PF01041">
    <property type="entry name" value="DegT_DnrJ_EryC1"/>
    <property type="match status" value="1"/>
</dbReference>
<dbReference type="PANTHER" id="PTHR30244">
    <property type="entry name" value="TRANSAMINASE"/>
    <property type="match status" value="1"/>
</dbReference>
<gene>
    <name evidence="6" type="ORF">H7313_04985</name>
</gene>
<dbReference type="GO" id="GO:0030170">
    <property type="term" value="F:pyridoxal phosphate binding"/>
    <property type="evidence" value="ECO:0007669"/>
    <property type="project" value="TreeGrafter"/>
</dbReference>
<evidence type="ECO:0000256" key="3">
    <source>
        <dbReference type="PIRSR" id="PIRSR000390-1"/>
    </source>
</evidence>
<dbReference type="InterPro" id="IPR015422">
    <property type="entry name" value="PyrdxlP-dep_Trfase_small"/>
</dbReference>
<dbReference type="GO" id="GO:0008483">
    <property type="term" value="F:transaminase activity"/>
    <property type="evidence" value="ECO:0007669"/>
    <property type="project" value="UniProtKB-KW"/>
</dbReference>